<sequence length="1059" mass="117735">MKISDPLIKQKSSSSSVTPVFKWKVLTIVFIVISVALLIALIVVATKRTKPKSADSGVYTKATVQSCADGMSNPTKPAKSAGVFDDLTVEEIASVRDYLLMQAELNLTSYLQATLNSNYIYLIQLLPPSKDEALAYLDGDGPELYEPDGKRYTVSGRHVNYMSWSFDFRVDSNFGLQIYDIKFNGERIIYELSIQEAAATYGGYYPNPSWNNFLDGNWGMGKSSFELVRGVDCPNTATFFDLVHMIGAPNPLTFHNAVCVFELNTGMPLRRHYDNNFMGGYRFYGGMADQVLVLRTISTVYNYDYVFDFIFYQNGVIEVKVSPSGYVWGAFIDSNTDPYGYKLYEHLTSGTHDHLFNYKVDLDVGGRKNSYETIEIGIENITERWFPNKRRIQKVLKRSVKNTELDGAYKFNFDTPKYLNFFNDAEKNRVGVKKGYRIQLGGILKQLYPEDWMMVSMMSWSLYQMAVTKYKENETQSSSIYNQNAPADPQLDFRQYLLDNDSILNEDLVAWVTVGAIHVPHSEDLPNTATAANSANFFIRPFNYFDEDPSIGSTNALLITPTMQGGQKVEPPTKRKAELESCGDENSKKSKTDSSTPLESPGQENFPEKYLKDETLADTTSEEATESDEVQANTEAVSTCGRLLISGGTNWDMIGRKEVPKSGANAGGPNLWEPHSISSLNNIRVQHVASGPSACHSIIICEGGTIMSFGRNDKGQLGHGDTIRCNKPKVIESLKTYTFVQASCGKAHTLVLTAEGILFGFGDNKMSQLGQGHQKPIMPKPVQIVHPGNKKIIKTACGAEFSMFIDENNLLYSFGRPEYGQLGHNTDGQYFVTANKLAFDCEVLPRHVAVFVEKTRDGLTHVLDDVKIVDVCCGNNHTIARDTKDRVYTWGFGGYGRLGHYQQKDELVPRLVNYLKGKSVSSVHAGSTYSMSLCGVKNSQLFFWGQTKSTGDATMYPKPVGDMCGWDVRSVGCSKTSIVLAADDSVVSWGPSPTYGELGYGLRKGGQKSSTNPKIVEPLEGIYVQEVACGYGHTLYIARDEETDLPLLSKLPVYDPDKV</sequence>
<evidence type="ECO:0000259" key="4">
    <source>
        <dbReference type="Pfam" id="PF01179"/>
    </source>
</evidence>
<dbReference type="InterPro" id="IPR016182">
    <property type="entry name" value="Cu_amine_oxidase_N-reg"/>
</dbReference>
<dbReference type="Gene3D" id="2.130.10.30">
    <property type="entry name" value="Regulator of chromosome condensation 1/beta-lactamase-inhibitor protein II"/>
    <property type="match status" value="2"/>
</dbReference>
<dbReference type="PRINTS" id="PR00633">
    <property type="entry name" value="RCCNDNSATION"/>
</dbReference>
<dbReference type="Proteomes" id="UP001159405">
    <property type="component" value="Unassembled WGS sequence"/>
</dbReference>
<feature type="repeat" description="RCC1" evidence="1">
    <location>
        <begin position="885"/>
        <end position="936"/>
    </location>
</feature>
<proteinExistence type="predicted"/>
<keyword evidence="3" id="KW-0472">Membrane</keyword>
<comment type="caution">
    <text evidence="5">The sequence shown here is derived from an EMBL/GenBank/DDBJ whole genome shotgun (WGS) entry which is preliminary data.</text>
</comment>
<evidence type="ECO:0000256" key="1">
    <source>
        <dbReference type="PROSITE-ProRule" id="PRU00235"/>
    </source>
</evidence>
<dbReference type="PANTHER" id="PTHR46207">
    <property type="entry name" value="PROTEIN RCC2"/>
    <property type="match status" value="1"/>
</dbReference>
<feature type="region of interest" description="Disordered" evidence="2">
    <location>
        <begin position="562"/>
        <end position="606"/>
    </location>
</feature>
<keyword evidence="6" id="KW-1185">Reference proteome</keyword>
<dbReference type="InterPro" id="IPR028641">
    <property type="entry name" value="RCC2"/>
</dbReference>
<dbReference type="Pfam" id="PF01179">
    <property type="entry name" value="Cu_amine_oxid"/>
    <property type="match status" value="1"/>
</dbReference>
<protein>
    <recommendedName>
        <fullName evidence="4">Copper amine oxidase catalytic domain-containing protein</fullName>
    </recommendedName>
</protein>
<keyword evidence="3" id="KW-1133">Transmembrane helix</keyword>
<dbReference type="Gene3D" id="2.70.98.20">
    <property type="entry name" value="Copper amine oxidase, catalytic domain"/>
    <property type="match status" value="1"/>
</dbReference>
<dbReference type="Pfam" id="PF00415">
    <property type="entry name" value="RCC1"/>
    <property type="match status" value="5"/>
</dbReference>
<name>A0ABN8MZG0_9CNID</name>
<feature type="repeat" description="RCC1" evidence="1">
    <location>
        <begin position="704"/>
        <end position="755"/>
    </location>
</feature>
<feature type="domain" description="Copper amine oxidase catalytic" evidence="4">
    <location>
        <begin position="143"/>
        <end position="551"/>
    </location>
</feature>
<dbReference type="InterPro" id="IPR049947">
    <property type="entry name" value="Cu_Am_Ox_Cu-bd"/>
</dbReference>
<dbReference type="Gene3D" id="3.10.450.40">
    <property type="match status" value="1"/>
</dbReference>
<feature type="transmembrane region" description="Helical" evidence="3">
    <location>
        <begin position="21"/>
        <end position="45"/>
    </location>
</feature>
<feature type="repeat" description="RCC1" evidence="1">
    <location>
        <begin position="809"/>
        <end position="884"/>
    </location>
</feature>
<dbReference type="SUPFAM" id="SSF54416">
    <property type="entry name" value="Amine oxidase N-terminal region"/>
    <property type="match status" value="1"/>
</dbReference>
<accession>A0ABN8MZG0</accession>
<dbReference type="InterPro" id="IPR015798">
    <property type="entry name" value="Cu_amine_oxidase_C"/>
</dbReference>
<dbReference type="InterPro" id="IPR000408">
    <property type="entry name" value="Reg_chr_condens"/>
</dbReference>
<feature type="repeat" description="RCC1" evidence="1">
    <location>
        <begin position="984"/>
        <end position="1040"/>
    </location>
</feature>
<dbReference type="InterPro" id="IPR009091">
    <property type="entry name" value="RCC1/BLIP-II"/>
</dbReference>
<dbReference type="PROSITE" id="PS50012">
    <property type="entry name" value="RCC1_3"/>
    <property type="match status" value="5"/>
</dbReference>
<dbReference type="SUPFAM" id="SSF49998">
    <property type="entry name" value="Amine oxidase catalytic domain"/>
    <property type="match status" value="1"/>
</dbReference>
<feature type="compositionally biased region" description="Basic and acidic residues" evidence="2">
    <location>
        <begin position="571"/>
        <end position="592"/>
    </location>
</feature>
<evidence type="ECO:0000313" key="5">
    <source>
        <dbReference type="EMBL" id="CAH3037896.1"/>
    </source>
</evidence>
<dbReference type="PROSITE" id="PS01164">
    <property type="entry name" value="COPPER_AMINE_OXID_1"/>
    <property type="match status" value="1"/>
</dbReference>
<feature type="repeat" description="RCC1" evidence="1">
    <location>
        <begin position="756"/>
        <end position="808"/>
    </location>
</feature>
<dbReference type="InterPro" id="IPR049948">
    <property type="entry name" value="Cu_Am_ox_TPQ-bd"/>
</dbReference>
<reference evidence="5 6" key="1">
    <citation type="submission" date="2022-05" db="EMBL/GenBank/DDBJ databases">
        <authorList>
            <consortium name="Genoscope - CEA"/>
            <person name="William W."/>
        </authorList>
    </citation>
    <scope>NUCLEOTIDE SEQUENCE [LARGE SCALE GENOMIC DNA]</scope>
</reference>
<dbReference type="PROSITE" id="PS01165">
    <property type="entry name" value="COPPER_AMINE_OXID_2"/>
    <property type="match status" value="1"/>
</dbReference>
<dbReference type="PANTHER" id="PTHR46207:SF1">
    <property type="entry name" value="PROTEIN RCC2"/>
    <property type="match status" value="1"/>
</dbReference>
<dbReference type="EMBL" id="CALNXK010000006">
    <property type="protein sequence ID" value="CAH3037896.1"/>
    <property type="molecule type" value="Genomic_DNA"/>
</dbReference>
<evidence type="ECO:0000313" key="6">
    <source>
        <dbReference type="Proteomes" id="UP001159405"/>
    </source>
</evidence>
<dbReference type="InterPro" id="IPR036460">
    <property type="entry name" value="Cu_amine_oxidase_C_sf"/>
</dbReference>
<dbReference type="PROSITE" id="PS00626">
    <property type="entry name" value="RCC1_2"/>
    <property type="match status" value="1"/>
</dbReference>
<evidence type="ECO:0000256" key="3">
    <source>
        <dbReference type="SAM" id="Phobius"/>
    </source>
</evidence>
<evidence type="ECO:0000256" key="2">
    <source>
        <dbReference type="SAM" id="MobiDB-lite"/>
    </source>
</evidence>
<keyword evidence="3" id="KW-0812">Transmembrane</keyword>
<dbReference type="SUPFAM" id="SSF50985">
    <property type="entry name" value="RCC1/BLIP-II"/>
    <property type="match status" value="1"/>
</dbReference>
<organism evidence="5 6">
    <name type="scientific">Porites lobata</name>
    <dbReference type="NCBI Taxonomy" id="104759"/>
    <lineage>
        <taxon>Eukaryota</taxon>
        <taxon>Metazoa</taxon>
        <taxon>Cnidaria</taxon>
        <taxon>Anthozoa</taxon>
        <taxon>Hexacorallia</taxon>
        <taxon>Scleractinia</taxon>
        <taxon>Fungiina</taxon>
        <taxon>Poritidae</taxon>
        <taxon>Porites</taxon>
    </lineage>
</organism>
<gene>
    <name evidence="5" type="ORF">PLOB_00039524</name>
</gene>